<dbReference type="EMBL" id="JACEFO010002719">
    <property type="protein sequence ID" value="KAF8650627.1"/>
    <property type="molecule type" value="Genomic_DNA"/>
</dbReference>
<accession>A0A835A302</accession>
<comment type="caution">
    <text evidence="1">The sequence shown here is derived from an EMBL/GenBank/DDBJ whole genome shotgun (WGS) entry which is preliminary data.</text>
</comment>
<organism evidence="1 2">
    <name type="scientific">Digitaria exilis</name>
    <dbReference type="NCBI Taxonomy" id="1010633"/>
    <lineage>
        <taxon>Eukaryota</taxon>
        <taxon>Viridiplantae</taxon>
        <taxon>Streptophyta</taxon>
        <taxon>Embryophyta</taxon>
        <taxon>Tracheophyta</taxon>
        <taxon>Spermatophyta</taxon>
        <taxon>Magnoliopsida</taxon>
        <taxon>Liliopsida</taxon>
        <taxon>Poales</taxon>
        <taxon>Poaceae</taxon>
        <taxon>PACMAD clade</taxon>
        <taxon>Panicoideae</taxon>
        <taxon>Panicodae</taxon>
        <taxon>Paniceae</taxon>
        <taxon>Anthephorinae</taxon>
        <taxon>Digitaria</taxon>
    </lineage>
</organism>
<gene>
    <name evidence="1" type="ORF">HU200_063821</name>
</gene>
<keyword evidence="2" id="KW-1185">Reference proteome</keyword>
<proteinExistence type="predicted"/>
<protein>
    <submittedName>
        <fullName evidence="1">Uncharacterized protein</fullName>
    </submittedName>
</protein>
<evidence type="ECO:0000313" key="1">
    <source>
        <dbReference type="EMBL" id="KAF8650627.1"/>
    </source>
</evidence>
<sequence>MRTLPRWICTRHGLLQVVLRLRLRCHVHLGFSLHLRTISAISPTYDVETRRIRMCWKGDAAAVI</sequence>
<name>A0A835A302_9POAL</name>
<reference evidence="1" key="1">
    <citation type="submission" date="2020-07" db="EMBL/GenBank/DDBJ databases">
        <title>Genome sequence and genetic diversity analysis of an under-domesticated orphan crop, white fonio (Digitaria exilis).</title>
        <authorList>
            <person name="Bennetzen J.L."/>
            <person name="Chen S."/>
            <person name="Ma X."/>
            <person name="Wang X."/>
            <person name="Yssel A.E.J."/>
            <person name="Chaluvadi S.R."/>
            <person name="Johnson M."/>
            <person name="Gangashetty P."/>
            <person name="Hamidou F."/>
            <person name="Sanogo M.D."/>
            <person name="Zwaenepoel A."/>
            <person name="Wallace J."/>
            <person name="Van De Peer Y."/>
            <person name="Van Deynze A."/>
        </authorList>
    </citation>
    <scope>NUCLEOTIDE SEQUENCE</scope>
    <source>
        <tissue evidence="1">Leaves</tissue>
    </source>
</reference>
<evidence type="ECO:0000313" key="2">
    <source>
        <dbReference type="Proteomes" id="UP000636709"/>
    </source>
</evidence>
<dbReference type="Proteomes" id="UP000636709">
    <property type="component" value="Unassembled WGS sequence"/>
</dbReference>
<dbReference type="AlphaFoldDB" id="A0A835A302"/>